<evidence type="ECO:0000256" key="2">
    <source>
        <dbReference type="ARBA" id="ARBA00023157"/>
    </source>
</evidence>
<dbReference type="Proteomes" id="UP000494206">
    <property type="component" value="Unassembled WGS sequence"/>
</dbReference>
<feature type="chain" id="PRO_5035806922" description="ShKT domain-containing protein" evidence="5">
    <location>
        <begin position="17"/>
        <end position="248"/>
    </location>
</feature>
<keyword evidence="8" id="KW-1185">Reference proteome</keyword>
<evidence type="ECO:0000313" key="7">
    <source>
        <dbReference type="EMBL" id="CAB3407090.1"/>
    </source>
</evidence>
<dbReference type="OrthoDB" id="5868199at2759"/>
<sequence>MRFLIICSSILAIASCQQCANNNFQGPCDDTMPCPTGQFCIASEGSCCLDSDAVQTTAAGGATGATGATGSTQSNGGATTPRTTGSSGTCVDLLNPSTGVSDCPRRANLCNDAQYYDIMTRQCPRTCGRCGSQGGSTTRSTATCVDLVNPRTGVSDCPGMSSYCTNSLYREVMRVQCPRTCNLCGSATGATGATTRSGTATTRSSGTCVDKVNPRTGVSDCPRSASLCNDSRYATLMRTECPRTCGFC</sequence>
<evidence type="ECO:0000256" key="4">
    <source>
        <dbReference type="SAM" id="MobiDB-lite"/>
    </source>
</evidence>
<evidence type="ECO:0000313" key="8">
    <source>
        <dbReference type="Proteomes" id="UP000494206"/>
    </source>
</evidence>
<comment type="caution">
    <text evidence="3">Lacks conserved residue(s) required for the propagation of feature annotation.</text>
</comment>
<feature type="domain" description="ShKT" evidence="6">
    <location>
        <begin position="90"/>
        <end position="130"/>
    </location>
</feature>
<dbReference type="Gene3D" id="1.10.10.1870">
    <property type="entry name" value="ShTK domain-like"/>
    <property type="match status" value="1"/>
</dbReference>
<evidence type="ECO:0000256" key="5">
    <source>
        <dbReference type="SAM" id="SignalP"/>
    </source>
</evidence>
<dbReference type="EMBL" id="CADEPM010000006">
    <property type="protein sequence ID" value="CAB3407090.1"/>
    <property type="molecule type" value="Genomic_DNA"/>
</dbReference>
<dbReference type="PANTHER" id="PTHR46219">
    <property type="entry name" value="PROTEIN CBG11138"/>
    <property type="match status" value="1"/>
</dbReference>
<accession>A0A8S1F2U3</accession>
<protein>
    <recommendedName>
        <fullName evidence="6">ShKT domain-containing protein</fullName>
    </recommendedName>
</protein>
<dbReference type="PANTHER" id="PTHR46219:SF5">
    <property type="entry name" value="SHKT DOMAIN-CONTAINING PROTEIN"/>
    <property type="match status" value="1"/>
</dbReference>
<dbReference type="Gene3D" id="1.10.10.1940">
    <property type="match status" value="2"/>
</dbReference>
<keyword evidence="1 5" id="KW-0732">Signal</keyword>
<dbReference type="Pfam" id="PF01549">
    <property type="entry name" value="ShK"/>
    <property type="match status" value="3"/>
</dbReference>
<dbReference type="InterPro" id="IPR003582">
    <property type="entry name" value="ShKT_dom"/>
</dbReference>
<dbReference type="AlphaFoldDB" id="A0A8S1F2U3"/>
<name>A0A8S1F2U3_9PELO</name>
<reference evidence="7 8" key="1">
    <citation type="submission" date="2020-04" db="EMBL/GenBank/DDBJ databases">
        <authorList>
            <person name="Laetsch R D."/>
            <person name="Stevens L."/>
            <person name="Kumar S."/>
            <person name="Blaxter L. M."/>
        </authorList>
    </citation>
    <scope>NUCLEOTIDE SEQUENCE [LARGE SCALE GENOMIC DNA]</scope>
</reference>
<evidence type="ECO:0000259" key="6">
    <source>
        <dbReference type="PROSITE" id="PS51670"/>
    </source>
</evidence>
<organism evidence="7 8">
    <name type="scientific">Caenorhabditis bovis</name>
    <dbReference type="NCBI Taxonomy" id="2654633"/>
    <lineage>
        <taxon>Eukaryota</taxon>
        <taxon>Metazoa</taxon>
        <taxon>Ecdysozoa</taxon>
        <taxon>Nematoda</taxon>
        <taxon>Chromadorea</taxon>
        <taxon>Rhabditida</taxon>
        <taxon>Rhabditina</taxon>
        <taxon>Rhabditomorpha</taxon>
        <taxon>Rhabditoidea</taxon>
        <taxon>Rhabditidae</taxon>
        <taxon>Peloderinae</taxon>
        <taxon>Caenorhabditis</taxon>
    </lineage>
</organism>
<dbReference type="FunFam" id="1.10.10.1870:FF:000001">
    <property type="entry name" value="Metalloendopeptidase"/>
    <property type="match status" value="1"/>
</dbReference>
<gene>
    <name evidence="7" type="ORF">CBOVIS_LOCUS9069</name>
</gene>
<evidence type="ECO:0000256" key="3">
    <source>
        <dbReference type="PROSITE-ProRule" id="PRU01005"/>
    </source>
</evidence>
<feature type="domain" description="ShKT" evidence="6">
    <location>
        <begin position="208"/>
        <end position="248"/>
    </location>
</feature>
<dbReference type="FunFam" id="1.10.10.1940:FF:000002">
    <property type="entry name" value="PHAryngeal gland Toxin-related"/>
    <property type="match status" value="3"/>
</dbReference>
<keyword evidence="2" id="KW-1015">Disulfide bond</keyword>
<feature type="compositionally biased region" description="Low complexity" evidence="4">
    <location>
        <begin position="61"/>
        <end position="80"/>
    </location>
</feature>
<comment type="caution">
    <text evidence="7">The sequence shown here is derived from an EMBL/GenBank/DDBJ whole genome shotgun (WGS) entry which is preliminary data.</text>
</comment>
<proteinExistence type="predicted"/>
<dbReference type="PROSITE" id="PS51257">
    <property type="entry name" value="PROKAR_LIPOPROTEIN"/>
    <property type="match status" value="1"/>
</dbReference>
<feature type="signal peptide" evidence="5">
    <location>
        <begin position="1"/>
        <end position="16"/>
    </location>
</feature>
<dbReference type="PROSITE" id="PS51670">
    <property type="entry name" value="SHKT"/>
    <property type="match status" value="2"/>
</dbReference>
<dbReference type="SMART" id="SM00254">
    <property type="entry name" value="ShKT"/>
    <property type="match status" value="3"/>
</dbReference>
<evidence type="ECO:0000256" key="1">
    <source>
        <dbReference type="ARBA" id="ARBA00022729"/>
    </source>
</evidence>
<feature type="region of interest" description="Disordered" evidence="4">
    <location>
        <begin position="61"/>
        <end position="86"/>
    </location>
</feature>